<evidence type="ECO:0000256" key="1">
    <source>
        <dbReference type="SAM" id="MobiDB-lite"/>
    </source>
</evidence>
<gene>
    <name evidence="2" type="ORF">HPELS_01535</name>
</gene>
<sequence>MKKEKIKSKNKREIKKRDPPQESRGEGGLVF</sequence>
<evidence type="ECO:0000313" key="2">
    <source>
        <dbReference type="EMBL" id="AFF19874.1"/>
    </source>
</evidence>
<feature type="compositionally biased region" description="Basic and acidic residues" evidence="1">
    <location>
        <begin position="15"/>
        <end position="25"/>
    </location>
</feature>
<feature type="region of interest" description="Disordered" evidence="1">
    <location>
        <begin position="1"/>
        <end position="31"/>
    </location>
</feature>
<dbReference type="AlphaFoldDB" id="A0ABC7ZEG7"/>
<organism evidence="2 3">
    <name type="scientific">Helicobacter pylori ELS37</name>
    <dbReference type="NCBI Taxonomy" id="1055527"/>
    <lineage>
        <taxon>Bacteria</taxon>
        <taxon>Pseudomonadati</taxon>
        <taxon>Campylobacterota</taxon>
        <taxon>Epsilonproteobacteria</taxon>
        <taxon>Campylobacterales</taxon>
        <taxon>Helicobacteraceae</taxon>
        <taxon>Helicobacter</taxon>
    </lineage>
</organism>
<dbReference type="EMBL" id="CP002953">
    <property type="protein sequence ID" value="AFF19874.1"/>
    <property type="molecule type" value="Genomic_DNA"/>
</dbReference>
<accession>A0ABC7ZEG7</accession>
<name>A0ABC7ZEG7_HELPX</name>
<dbReference type="KEGG" id="hpe:HPELS_01535"/>
<protein>
    <submittedName>
        <fullName evidence="2">Uncharacterized protein</fullName>
    </submittedName>
</protein>
<proteinExistence type="predicted"/>
<feature type="compositionally biased region" description="Basic residues" evidence="1">
    <location>
        <begin position="1"/>
        <end position="14"/>
    </location>
</feature>
<dbReference type="Proteomes" id="UP000007885">
    <property type="component" value="Chromosome"/>
</dbReference>
<evidence type="ECO:0000313" key="3">
    <source>
        <dbReference type="Proteomes" id="UP000007885"/>
    </source>
</evidence>
<reference evidence="2 3" key="1">
    <citation type="submission" date="2011-07" db="EMBL/GenBank/DDBJ databases">
        <authorList>
            <person name="Bertoli M.T."/>
            <person name="Kersulyte D."/>
            <person name="Pascasio M.A."/>
            <person name="Berg D.E."/>
        </authorList>
    </citation>
    <scope>NUCLEOTIDE SEQUENCE [LARGE SCALE GENOMIC DNA]</scope>
    <source>
        <strain evidence="2 3">ELS37</strain>
    </source>
</reference>